<dbReference type="InterPro" id="IPR036380">
    <property type="entry name" value="Isochorismatase-like_sf"/>
</dbReference>
<dbReference type="InterPro" id="IPR050272">
    <property type="entry name" value="Isochorismatase-like_hydrls"/>
</dbReference>
<dbReference type="EMBL" id="CAEZTZ010000142">
    <property type="protein sequence ID" value="CAB4590613.1"/>
    <property type="molecule type" value="Genomic_DNA"/>
</dbReference>
<evidence type="ECO:0000313" key="3">
    <source>
        <dbReference type="EMBL" id="CAB4535878.1"/>
    </source>
</evidence>
<keyword evidence="1" id="KW-0378">Hydrolase</keyword>
<gene>
    <name evidence="3" type="ORF">UFOPK1413_00468</name>
    <name evidence="4" type="ORF">UFOPK1767_00922</name>
</gene>
<dbReference type="Gene3D" id="3.40.50.850">
    <property type="entry name" value="Isochorismatase-like"/>
    <property type="match status" value="1"/>
</dbReference>
<accession>A0A6J6BC47</accession>
<sequence>MERSKAYLTKDLITSARYGVVMLNALIVIDVQNGFDDPAFGKRNNPACEDNVRRLLTHWRESDQPVVLVRHDSKHPGSPLEPGQTGNDLKPGIDGPHDLFITKSTNSAFYGSPDLDGWLKSRGVTRVTICGITTDHCCSTTARMADNLGYSVDFVLDATHTHDRTSADGSVIVADDVARVNAASLDGEFARVITTSEAIKG</sequence>
<proteinExistence type="predicted"/>
<evidence type="ECO:0000256" key="1">
    <source>
        <dbReference type="ARBA" id="ARBA00022801"/>
    </source>
</evidence>
<dbReference type="PANTHER" id="PTHR43540">
    <property type="entry name" value="PEROXYUREIDOACRYLATE/UREIDOACRYLATE AMIDOHYDROLASE-RELATED"/>
    <property type="match status" value="1"/>
</dbReference>
<name>A0A6J6BC47_9ZZZZ</name>
<dbReference type="PANTHER" id="PTHR43540:SF1">
    <property type="entry name" value="ISOCHORISMATASE HYDROLASE"/>
    <property type="match status" value="1"/>
</dbReference>
<dbReference type="EMBL" id="CAEZSG010000054">
    <property type="protein sequence ID" value="CAB4535878.1"/>
    <property type="molecule type" value="Genomic_DNA"/>
</dbReference>
<reference evidence="3" key="1">
    <citation type="submission" date="2020-05" db="EMBL/GenBank/DDBJ databases">
        <authorList>
            <person name="Chiriac C."/>
            <person name="Salcher M."/>
            <person name="Ghai R."/>
            <person name="Kavagutti S V."/>
        </authorList>
    </citation>
    <scope>NUCLEOTIDE SEQUENCE</scope>
</reference>
<organism evidence="3">
    <name type="scientific">freshwater metagenome</name>
    <dbReference type="NCBI Taxonomy" id="449393"/>
    <lineage>
        <taxon>unclassified sequences</taxon>
        <taxon>metagenomes</taxon>
        <taxon>ecological metagenomes</taxon>
    </lineage>
</organism>
<dbReference type="Pfam" id="PF00857">
    <property type="entry name" value="Isochorismatase"/>
    <property type="match status" value="1"/>
</dbReference>
<dbReference type="AlphaFoldDB" id="A0A6J6BC47"/>
<evidence type="ECO:0000259" key="2">
    <source>
        <dbReference type="Pfam" id="PF00857"/>
    </source>
</evidence>
<dbReference type="GO" id="GO:0016787">
    <property type="term" value="F:hydrolase activity"/>
    <property type="evidence" value="ECO:0007669"/>
    <property type="project" value="UniProtKB-KW"/>
</dbReference>
<evidence type="ECO:0000313" key="4">
    <source>
        <dbReference type="EMBL" id="CAB4590613.1"/>
    </source>
</evidence>
<dbReference type="SUPFAM" id="SSF52499">
    <property type="entry name" value="Isochorismatase-like hydrolases"/>
    <property type="match status" value="1"/>
</dbReference>
<protein>
    <submittedName>
        <fullName evidence="3">Unannotated protein</fullName>
    </submittedName>
</protein>
<feature type="domain" description="Isochorismatase-like" evidence="2">
    <location>
        <begin position="25"/>
        <end position="168"/>
    </location>
</feature>
<dbReference type="CDD" id="cd01014">
    <property type="entry name" value="nicotinamidase_related"/>
    <property type="match status" value="1"/>
</dbReference>
<dbReference type="InterPro" id="IPR000868">
    <property type="entry name" value="Isochorismatase-like_dom"/>
</dbReference>